<keyword evidence="1" id="KW-0472">Membrane</keyword>
<keyword evidence="1" id="KW-0812">Transmembrane</keyword>
<dbReference type="InterPro" id="IPR005325">
    <property type="entry name" value="DUF308_memb"/>
</dbReference>
<dbReference type="RefSeq" id="WP_207337849.1">
    <property type="nucleotide sequence ID" value="NZ_JAFMYU010000024.1"/>
</dbReference>
<keyword evidence="3" id="KW-1185">Reference proteome</keyword>
<protein>
    <submittedName>
        <fullName evidence="2">DUF308 domain-containing protein</fullName>
    </submittedName>
</protein>
<dbReference type="Proteomes" id="UP000664795">
    <property type="component" value="Unassembled WGS sequence"/>
</dbReference>
<feature type="transmembrane region" description="Helical" evidence="1">
    <location>
        <begin position="99"/>
        <end position="119"/>
    </location>
</feature>
<organism evidence="2 3">
    <name type="scientific">Fibrella aquatilis</name>
    <dbReference type="NCBI Taxonomy" id="2817059"/>
    <lineage>
        <taxon>Bacteria</taxon>
        <taxon>Pseudomonadati</taxon>
        <taxon>Bacteroidota</taxon>
        <taxon>Cytophagia</taxon>
        <taxon>Cytophagales</taxon>
        <taxon>Spirosomataceae</taxon>
        <taxon>Fibrella</taxon>
    </lineage>
</organism>
<evidence type="ECO:0000313" key="3">
    <source>
        <dbReference type="Proteomes" id="UP000664795"/>
    </source>
</evidence>
<feature type="transmembrane region" description="Helical" evidence="1">
    <location>
        <begin position="156"/>
        <end position="179"/>
    </location>
</feature>
<dbReference type="AlphaFoldDB" id="A0A939G9U8"/>
<keyword evidence="1" id="KW-1133">Transmembrane helix</keyword>
<feature type="transmembrane region" description="Helical" evidence="1">
    <location>
        <begin position="37"/>
        <end position="56"/>
    </location>
</feature>
<feature type="transmembrane region" description="Helical" evidence="1">
    <location>
        <begin position="68"/>
        <end position="87"/>
    </location>
</feature>
<name>A0A939G9U8_9BACT</name>
<feature type="transmembrane region" description="Helical" evidence="1">
    <location>
        <begin position="126"/>
        <end position="144"/>
    </location>
</feature>
<evidence type="ECO:0000256" key="1">
    <source>
        <dbReference type="SAM" id="Phobius"/>
    </source>
</evidence>
<proteinExistence type="predicted"/>
<evidence type="ECO:0000313" key="2">
    <source>
        <dbReference type="EMBL" id="MBO0933883.1"/>
    </source>
</evidence>
<feature type="transmembrane region" description="Helical" evidence="1">
    <location>
        <begin position="12"/>
        <end position="31"/>
    </location>
</feature>
<accession>A0A939G9U8</accession>
<reference evidence="2 3" key="1">
    <citation type="submission" date="2021-03" db="EMBL/GenBank/DDBJ databases">
        <title>Fibrella sp. HMF5036 genome sequencing and assembly.</title>
        <authorList>
            <person name="Kang H."/>
            <person name="Kim H."/>
            <person name="Bae S."/>
            <person name="Joh K."/>
        </authorList>
    </citation>
    <scope>NUCLEOTIDE SEQUENCE [LARGE SCALE GENOMIC DNA]</scope>
    <source>
        <strain evidence="2 3">HMF5036</strain>
    </source>
</reference>
<dbReference type="Pfam" id="PF03729">
    <property type="entry name" value="DUF308"/>
    <property type="match status" value="1"/>
</dbReference>
<sequence>MNNQPQPRSPWLLLARGVCYILLGGAMFVYANNFTYGTGRALGVILLLAGLAGGVYARFNSRIDPNNFWVTLHALNDLIFGVVFIIMASKGIKGFIDMIGFWAVVYAFMQSVRAMYVALMEGGSSLAMKAVHFLSVAVAGYLAFNTMLRPIGLTDSLGITGFFPIALGILVILTARLTVVKPTSVAR</sequence>
<gene>
    <name evidence="2" type="ORF">J2I48_22935</name>
</gene>
<comment type="caution">
    <text evidence="2">The sequence shown here is derived from an EMBL/GenBank/DDBJ whole genome shotgun (WGS) entry which is preliminary data.</text>
</comment>
<dbReference type="EMBL" id="JAFMYU010000024">
    <property type="protein sequence ID" value="MBO0933883.1"/>
    <property type="molecule type" value="Genomic_DNA"/>
</dbReference>